<accession>A0ABU9N5Z9</accession>
<comment type="caution">
    <text evidence="2">The sequence shown here is derived from an EMBL/GenBank/DDBJ whole genome shotgun (WGS) entry which is preliminary data.</text>
</comment>
<evidence type="ECO:0000313" key="2">
    <source>
        <dbReference type="EMBL" id="MEM0543150.1"/>
    </source>
</evidence>
<name>A0ABU9N5Z9_9FLAO</name>
<dbReference type="RefSeq" id="WP_342696348.1">
    <property type="nucleotide sequence ID" value="NZ_JBCGDO010000014.1"/>
</dbReference>
<dbReference type="Pfam" id="PF15611">
    <property type="entry name" value="EH_Signature"/>
    <property type="match status" value="1"/>
</dbReference>
<feature type="domain" description="Zorya protein ZorC EH" evidence="1">
    <location>
        <begin position="112"/>
        <end position="473"/>
    </location>
</feature>
<proteinExistence type="predicted"/>
<dbReference type="Proteomes" id="UP001460072">
    <property type="component" value="Unassembled WGS sequence"/>
</dbReference>
<protein>
    <submittedName>
        <fullName evidence="2">EH signature domain-containing protein</fullName>
    </submittedName>
</protein>
<keyword evidence="3" id="KW-1185">Reference proteome</keyword>
<evidence type="ECO:0000313" key="3">
    <source>
        <dbReference type="Proteomes" id="UP001460072"/>
    </source>
</evidence>
<dbReference type="InterPro" id="IPR028943">
    <property type="entry name" value="ZorC_EH_Signature_dom"/>
</dbReference>
<dbReference type="EMBL" id="JBCGDO010000014">
    <property type="protein sequence ID" value="MEM0543150.1"/>
    <property type="molecule type" value="Genomic_DNA"/>
</dbReference>
<sequence>MNKINDILNFYFSPSDFHNRSKSVIPVTLKNQLDLRIGELQKIKDEIGEMSFQFDNEKLIPGVFRKFKKFLNSNSVILDRRELSTLTYSLTYSERNLQTVFSNENELIIALEAMDNNWRDSFLSGLIDCFLSNWETKHQKSLEKLGQFIAKKLENYTGKRSSINSFKNNNRFFNIKNGSEILGYELALKNINISFLPMYLGVPEKWISYDYFSKSIVAYYQKNEPKIIEIFDDLINVLKSHQSGNQTGSDDIKKTAKRLISKIIIKANQPQFAILQDKLKEIAFTQIGDPSNISNWTAFENATDAEKNELVEARNILDEWIAKQFIDIFFRVCINDVRRKKFWLKIASKNKVTFKVYGSAQVKQQLGLNKNIAEYLDSRFEIVESNKNVSAFILYTADYMLIEFSNAGYAFYAYKIDGLRRPKLINKLKSIDMLRNSNVNMLVYRSGYSITSTNIEGRLGHNDGDLSWEQVFEYWFKNIAGINV</sequence>
<organism evidence="2 3">
    <name type="scientific">Flavobacterium aureirubrum</name>
    <dbReference type="NCBI Taxonomy" id="3133147"/>
    <lineage>
        <taxon>Bacteria</taxon>
        <taxon>Pseudomonadati</taxon>
        <taxon>Bacteroidota</taxon>
        <taxon>Flavobacteriia</taxon>
        <taxon>Flavobacteriales</taxon>
        <taxon>Flavobacteriaceae</taxon>
        <taxon>Flavobacterium</taxon>
    </lineage>
</organism>
<evidence type="ECO:0000259" key="1">
    <source>
        <dbReference type="Pfam" id="PF15611"/>
    </source>
</evidence>
<gene>
    <name evidence="2" type="ORF">WFZ85_11030</name>
</gene>
<reference evidence="2 3" key="1">
    <citation type="submission" date="2024-03" db="EMBL/GenBank/DDBJ databases">
        <title>Two novel species of the genus Flavobacterium exhibiting potentially degradation of complex polysaccharides.</title>
        <authorList>
            <person name="Lian X."/>
        </authorList>
    </citation>
    <scope>NUCLEOTIDE SEQUENCE [LARGE SCALE GENOMIC DNA]</scope>
    <source>
        <strain evidence="3">j3</strain>
    </source>
</reference>